<dbReference type="Gramene" id="AET6Gv20519200.4">
    <property type="protein sequence ID" value="AET6Gv20519200.4"/>
    <property type="gene ID" value="AET6Gv20519200"/>
</dbReference>
<protein>
    <submittedName>
        <fullName evidence="1">Uncharacterized protein</fullName>
    </submittedName>
</protein>
<reference evidence="1" key="5">
    <citation type="journal article" date="2021" name="G3 (Bethesda)">
        <title>Aegilops tauschii genome assembly Aet v5.0 features greater sequence contiguity and improved annotation.</title>
        <authorList>
            <person name="Wang L."/>
            <person name="Zhu T."/>
            <person name="Rodriguez J.C."/>
            <person name="Deal K.R."/>
            <person name="Dubcovsky J."/>
            <person name="McGuire P.E."/>
            <person name="Lux T."/>
            <person name="Spannagl M."/>
            <person name="Mayer K.F.X."/>
            <person name="Baldrich P."/>
            <person name="Meyers B.C."/>
            <person name="Huo N."/>
            <person name="Gu Y.Q."/>
            <person name="Zhou H."/>
            <person name="Devos K.M."/>
            <person name="Bennetzen J.L."/>
            <person name="Unver T."/>
            <person name="Budak H."/>
            <person name="Gulick P.J."/>
            <person name="Galiba G."/>
            <person name="Kalapos B."/>
            <person name="Nelson D.R."/>
            <person name="Li P."/>
            <person name="You F.M."/>
            <person name="Luo M.C."/>
            <person name="Dvorak J."/>
        </authorList>
    </citation>
    <scope>NUCLEOTIDE SEQUENCE [LARGE SCALE GENOMIC DNA]</scope>
    <source>
        <strain evidence="1">cv. AL8/78</strain>
    </source>
</reference>
<reference evidence="1" key="4">
    <citation type="submission" date="2019-03" db="UniProtKB">
        <authorList>
            <consortium name="EnsemblPlants"/>
        </authorList>
    </citation>
    <scope>IDENTIFICATION</scope>
</reference>
<dbReference type="EnsemblPlants" id="AET6Gv20519200.6">
    <property type="protein sequence ID" value="AET6Gv20519200.6"/>
    <property type="gene ID" value="AET6Gv20519200"/>
</dbReference>
<keyword evidence="2" id="KW-1185">Reference proteome</keyword>
<evidence type="ECO:0000313" key="1">
    <source>
        <dbReference type="EnsemblPlants" id="AET6Gv20519200.1"/>
    </source>
</evidence>
<dbReference type="Gramene" id="AET6Gv20519200.3">
    <property type="protein sequence ID" value="AET6Gv20519200.3"/>
    <property type="gene ID" value="AET6Gv20519200"/>
</dbReference>
<dbReference type="Gramene" id="AET6Gv20519200.6">
    <property type="protein sequence ID" value="AET6Gv20519200.6"/>
    <property type="gene ID" value="AET6Gv20519200"/>
</dbReference>
<sequence length="183" mass="21136">MISRESGKTFFSNKHSLNYIILVQPHKQRNRLRKKVYDKVRKRKMRTFEECRRCVGCVWRSRGRKCLHHPHTKDGSKLTAGDEIHAHITCMNADRNNTAQIDDLASSLAQLQLGPCYPSITIYQPRRPRMHTRRKTSRRRRSHCGWNGESSCGAPCGCNRESRCGGGCRCGRASSRHRIKEES</sequence>
<reference evidence="2" key="1">
    <citation type="journal article" date="2014" name="Science">
        <title>Ancient hybridizations among the ancestral genomes of bread wheat.</title>
        <authorList>
            <consortium name="International Wheat Genome Sequencing Consortium,"/>
            <person name="Marcussen T."/>
            <person name="Sandve S.R."/>
            <person name="Heier L."/>
            <person name="Spannagl M."/>
            <person name="Pfeifer M."/>
            <person name="Jakobsen K.S."/>
            <person name="Wulff B.B."/>
            <person name="Steuernagel B."/>
            <person name="Mayer K.F."/>
            <person name="Olsen O.A."/>
        </authorList>
    </citation>
    <scope>NUCLEOTIDE SEQUENCE [LARGE SCALE GENOMIC DNA]</scope>
    <source>
        <strain evidence="2">cv. AL8/78</strain>
    </source>
</reference>
<organism evidence="1 2">
    <name type="scientific">Aegilops tauschii subsp. strangulata</name>
    <name type="common">Goatgrass</name>
    <dbReference type="NCBI Taxonomy" id="200361"/>
    <lineage>
        <taxon>Eukaryota</taxon>
        <taxon>Viridiplantae</taxon>
        <taxon>Streptophyta</taxon>
        <taxon>Embryophyta</taxon>
        <taxon>Tracheophyta</taxon>
        <taxon>Spermatophyta</taxon>
        <taxon>Magnoliopsida</taxon>
        <taxon>Liliopsida</taxon>
        <taxon>Poales</taxon>
        <taxon>Poaceae</taxon>
        <taxon>BOP clade</taxon>
        <taxon>Pooideae</taxon>
        <taxon>Triticodae</taxon>
        <taxon>Triticeae</taxon>
        <taxon>Triticinae</taxon>
        <taxon>Aegilops</taxon>
    </lineage>
</organism>
<accession>A0A453NWX2</accession>
<dbReference type="EnsemblPlants" id="AET6Gv20519200.1">
    <property type="protein sequence ID" value="AET6Gv20519200.1"/>
    <property type="gene ID" value="AET6Gv20519200"/>
</dbReference>
<reference evidence="2" key="2">
    <citation type="journal article" date="2017" name="Nat. Plants">
        <title>The Aegilops tauschii genome reveals multiple impacts of transposons.</title>
        <authorList>
            <person name="Zhao G."/>
            <person name="Zou C."/>
            <person name="Li K."/>
            <person name="Wang K."/>
            <person name="Li T."/>
            <person name="Gao L."/>
            <person name="Zhang X."/>
            <person name="Wang H."/>
            <person name="Yang Z."/>
            <person name="Liu X."/>
            <person name="Jiang W."/>
            <person name="Mao L."/>
            <person name="Kong X."/>
            <person name="Jiao Y."/>
            <person name="Jia J."/>
        </authorList>
    </citation>
    <scope>NUCLEOTIDE SEQUENCE [LARGE SCALE GENOMIC DNA]</scope>
    <source>
        <strain evidence="2">cv. AL8/78</strain>
    </source>
</reference>
<dbReference type="EnsemblPlants" id="AET6Gv20519200.4">
    <property type="protein sequence ID" value="AET6Gv20519200.4"/>
    <property type="gene ID" value="AET6Gv20519200"/>
</dbReference>
<name>A0A453NWX2_AEGTS</name>
<evidence type="ECO:0000313" key="2">
    <source>
        <dbReference type="Proteomes" id="UP000015105"/>
    </source>
</evidence>
<dbReference type="AlphaFoldDB" id="A0A453NWX2"/>
<dbReference type="Gramene" id="AET6Gv20519200.1">
    <property type="protein sequence ID" value="AET6Gv20519200.1"/>
    <property type="gene ID" value="AET6Gv20519200"/>
</dbReference>
<reference evidence="1" key="3">
    <citation type="journal article" date="2017" name="Nature">
        <title>Genome sequence of the progenitor of the wheat D genome Aegilops tauschii.</title>
        <authorList>
            <person name="Luo M.C."/>
            <person name="Gu Y.Q."/>
            <person name="Puiu D."/>
            <person name="Wang H."/>
            <person name="Twardziok S.O."/>
            <person name="Deal K.R."/>
            <person name="Huo N."/>
            <person name="Zhu T."/>
            <person name="Wang L."/>
            <person name="Wang Y."/>
            <person name="McGuire P.E."/>
            <person name="Liu S."/>
            <person name="Long H."/>
            <person name="Ramasamy R.K."/>
            <person name="Rodriguez J.C."/>
            <person name="Van S.L."/>
            <person name="Yuan L."/>
            <person name="Wang Z."/>
            <person name="Xia Z."/>
            <person name="Xiao L."/>
            <person name="Anderson O.D."/>
            <person name="Ouyang S."/>
            <person name="Liang Y."/>
            <person name="Zimin A.V."/>
            <person name="Pertea G."/>
            <person name="Qi P."/>
            <person name="Bennetzen J.L."/>
            <person name="Dai X."/>
            <person name="Dawson M.W."/>
            <person name="Muller H.G."/>
            <person name="Kugler K."/>
            <person name="Rivarola-Duarte L."/>
            <person name="Spannagl M."/>
            <person name="Mayer K.F.X."/>
            <person name="Lu F.H."/>
            <person name="Bevan M.W."/>
            <person name="Leroy P."/>
            <person name="Li P."/>
            <person name="You F.M."/>
            <person name="Sun Q."/>
            <person name="Liu Z."/>
            <person name="Lyons E."/>
            <person name="Wicker T."/>
            <person name="Salzberg S.L."/>
            <person name="Devos K.M."/>
            <person name="Dvorak J."/>
        </authorList>
    </citation>
    <scope>NUCLEOTIDE SEQUENCE [LARGE SCALE GENOMIC DNA]</scope>
    <source>
        <strain evidence="1">cv. AL8/78</strain>
    </source>
</reference>
<dbReference type="Proteomes" id="UP000015105">
    <property type="component" value="Chromosome 6D"/>
</dbReference>
<proteinExistence type="predicted"/>
<dbReference type="EnsemblPlants" id="AET6Gv20519200.3">
    <property type="protein sequence ID" value="AET6Gv20519200.3"/>
    <property type="gene ID" value="AET6Gv20519200"/>
</dbReference>